<dbReference type="KEGG" id="dvn:HQ394_08925"/>
<dbReference type="PANTHER" id="PTHR37952">
    <property type="match status" value="1"/>
</dbReference>
<evidence type="ECO:0000313" key="2">
    <source>
        <dbReference type="EMBL" id="QNT69422.1"/>
    </source>
</evidence>
<sequence>MRLRYVLAIVGILILAGLGWWLFGGGPRGELGSVSTNFRWLGPNDKIIVDGFDDPKVEGVACHISRPERGGVKGALGVAEDVSDVSIACRQVGPIVIREPIEDGNKVFDERRSMIFKTLQVVRFFDAKRNVLVYVAYTDKVVTGSPQNAISSVPLMPWGGVPPKLPAATN</sequence>
<evidence type="ECO:0000313" key="3">
    <source>
        <dbReference type="Proteomes" id="UP000516369"/>
    </source>
</evidence>
<protein>
    <submittedName>
        <fullName evidence="2">CreA family protein</fullName>
    </submittedName>
</protein>
<accession>A0A7H1N136</accession>
<keyword evidence="3" id="KW-1185">Reference proteome</keyword>
<name>A0A7H1N136_9PROT</name>
<dbReference type="RefSeq" id="WP_190262925.1">
    <property type="nucleotide sequence ID" value="NZ_CP053923.1"/>
</dbReference>
<dbReference type="PANTHER" id="PTHR37952:SF2">
    <property type="entry name" value="PROTEIN CREA"/>
    <property type="match status" value="1"/>
</dbReference>
<organism evidence="2 3">
    <name type="scientific">Defluviicoccus vanus</name>
    <dbReference type="NCBI Taxonomy" id="111831"/>
    <lineage>
        <taxon>Bacteria</taxon>
        <taxon>Pseudomonadati</taxon>
        <taxon>Pseudomonadota</taxon>
        <taxon>Alphaproteobacteria</taxon>
        <taxon>Rhodospirillales</taxon>
        <taxon>Rhodospirillaceae</taxon>
        <taxon>Defluviicoccus</taxon>
    </lineage>
</organism>
<dbReference type="Proteomes" id="UP000516369">
    <property type="component" value="Chromosome"/>
</dbReference>
<gene>
    <name evidence="2" type="ORF">HQ394_08925</name>
</gene>
<keyword evidence="1" id="KW-0472">Membrane</keyword>
<evidence type="ECO:0000256" key="1">
    <source>
        <dbReference type="SAM" id="Phobius"/>
    </source>
</evidence>
<reference evidence="2 3" key="1">
    <citation type="submission" date="2020-05" db="EMBL/GenBank/DDBJ databases">
        <title>Complete closed genome sequence of Defluviicoccus vanus.</title>
        <authorList>
            <person name="Bessarab I."/>
            <person name="Arumugam K."/>
            <person name="Maszenan A.M."/>
            <person name="Seviour R.J."/>
            <person name="Williams R.B."/>
        </authorList>
    </citation>
    <scope>NUCLEOTIDE SEQUENCE [LARGE SCALE GENOMIC DNA]</scope>
    <source>
        <strain evidence="2 3">Ben 114</strain>
    </source>
</reference>
<dbReference type="InterPro" id="IPR010292">
    <property type="entry name" value="Uncharacterised_CreA"/>
</dbReference>
<keyword evidence="1" id="KW-1133">Transmembrane helix</keyword>
<dbReference type="Pfam" id="PF05981">
    <property type="entry name" value="CreA"/>
    <property type="match status" value="1"/>
</dbReference>
<keyword evidence="1" id="KW-0812">Transmembrane</keyword>
<dbReference type="GO" id="GO:0005829">
    <property type="term" value="C:cytosol"/>
    <property type="evidence" value="ECO:0007669"/>
    <property type="project" value="TreeGrafter"/>
</dbReference>
<dbReference type="EMBL" id="CP053923">
    <property type="protein sequence ID" value="QNT69422.1"/>
    <property type="molecule type" value="Genomic_DNA"/>
</dbReference>
<feature type="transmembrane region" description="Helical" evidence="1">
    <location>
        <begin position="5"/>
        <end position="23"/>
    </location>
</feature>
<proteinExistence type="predicted"/>
<dbReference type="AlphaFoldDB" id="A0A7H1N136"/>